<name>A0A0V1L5K3_9BILA</name>
<dbReference type="InterPro" id="IPR008042">
    <property type="entry name" value="Retrotrans_Pao"/>
</dbReference>
<sequence length="461" mass="52088">MRTLNERPCGTQESSFCLLLIVGVASRTGRNLITSLLGVVVRFRCGRIAVNADVKEMFSQVAVAPADSDMLAFLWTSSVDKEPDVYVNQRHVFGATCSLAVVNFTLREAVKGEYAAIAQTVNEAFYMDDLYWSDHNEDVVIQRLQELKTVFREACFELSKWILNSRKVIETWPMEERASVVKGLAGMGNSQLPKVKALGVAWDCEQDSLTFACRRQGEKAKTLSEVLSILTSVFDPLGIVGPFVLKGKLIMQAIWRVHPEWKAPLSEEWEARWQQWASDVKVVATVSIPRWYGIDRGKPSTMHVFVDAATVGYGSVAYLAQGMTTAFVAARSRVVNPLKTTTVPRLELQAFIVGVRLADTLLKELETRLVIGRVVFWSDSLVVLYWINSDENRYLPFVSNRLREINETLQSCQFKDRHVEVRYVPSKENPADLISRGMDATGLIKRFDFWTTGPKFLKREE</sequence>
<keyword evidence="2" id="KW-1185">Reference proteome</keyword>
<feature type="non-terminal residue" evidence="1">
    <location>
        <position position="1"/>
    </location>
</feature>
<dbReference type="Pfam" id="PF05380">
    <property type="entry name" value="Peptidase_A17"/>
    <property type="match status" value="1"/>
</dbReference>
<dbReference type="InterPro" id="IPR036397">
    <property type="entry name" value="RNaseH_sf"/>
</dbReference>
<dbReference type="GO" id="GO:0003676">
    <property type="term" value="F:nucleic acid binding"/>
    <property type="evidence" value="ECO:0007669"/>
    <property type="project" value="InterPro"/>
</dbReference>
<comment type="caution">
    <text evidence="1">The sequence shown here is derived from an EMBL/GenBank/DDBJ whole genome shotgun (WGS) entry which is preliminary data.</text>
</comment>
<dbReference type="Proteomes" id="UP000054721">
    <property type="component" value="Unassembled WGS sequence"/>
</dbReference>
<dbReference type="STRING" id="6335.A0A0V1L5K3"/>
<dbReference type="OrthoDB" id="5872779at2759"/>
<dbReference type="PANTHER" id="PTHR47331">
    <property type="entry name" value="PHD-TYPE DOMAIN-CONTAINING PROTEIN"/>
    <property type="match status" value="1"/>
</dbReference>
<evidence type="ECO:0000313" key="2">
    <source>
        <dbReference type="Proteomes" id="UP000054721"/>
    </source>
</evidence>
<dbReference type="SUPFAM" id="SSF56672">
    <property type="entry name" value="DNA/RNA polymerases"/>
    <property type="match status" value="1"/>
</dbReference>
<dbReference type="InterPro" id="IPR043502">
    <property type="entry name" value="DNA/RNA_pol_sf"/>
</dbReference>
<dbReference type="AlphaFoldDB" id="A0A0V1L5K3"/>
<protein>
    <recommendedName>
        <fullName evidence="3">Pao retrotransposon peptidase</fullName>
    </recommendedName>
</protein>
<accession>A0A0V1L5K3</accession>
<gene>
    <name evidence="1" type="ORF">T02_1945</name>
</gene>
<evidence type="ECO:0000313" key="1">
    <source>
        <dbReference type="EMBL" id="KRZ54825.1"/>
    </source>
</evidence>
<organism evidence="1 2">
    <name type="scientific">Trichinella nativa</name>
    <dbReference type="NCBI Taxonomy" id="6335"/>
    <lineage>
        <taxon>Eukaryota</taxon>
        <taxon>Metazoa</taxon>
        <taxon>Ecdysozoa</taxon>
        <taxon>Nematoda</taxon>
        <taxon>Enoplea</taxon>
        <taxon>Dorylaimia</taxon>
        <taxon>Trichinellida</taxon>
        <taxon>Trichinellidae</taxon>
        <taxon>Trichinella</taxon>
    </lineage>
</organism>
<dbReference type="EMBL" id="JYDW01000129">
    <property type="protein sequence ID" value="KRZ54825.1"/>
    <property type="molecule type" value="Genomic_DNA"/>
</dbReference>
<dbReference type="GO" id="GO:0006259">
    <property type="term" value="P:DNA metabolic process"/>
    <property type="evidence" value="ECO:0007669"/>
    <property type="project" value="UniProtKB-ARBA"/>
</dbReference>
<evidence type="ECO:0008006" key="3">
    <source>
        <dbReference type="Google" id="ProtNLM"/>
    </source>
</evidence>
<reference evidence="1 2" key="1">
    <citation type="submission" date="2015-05" db="EMBL/GenBank/DDBJ databases">
        <title>Evolution of Trichinella species and genotypes.</title>
        <authorList>
            <person name="Korhonen P.K."/>
            <person name="Edoardo P."/>
            <person name="Giuseppe L.R."/>
            <person name="Gasser R.B."/>
        </authorList>
    </citation>
    <scope>NUCLEOTIDE SEQUENCE [LARGE SCALE GENOMIC DNA]</scope>
    <source>
        <strain evidence="1">ISS10</strain>
    </source>
</reference>
<dbReference type="Gene3D" id="3.30.420.10">
    <property type="entry name" value="Ribonuclease H-like superfamily/Ribonuclease H"/>
    <property type="match status" value="1"/>
</dbReference>
<proteinExistence type="predicted"/>